<evidence type="ECO:0000256" key="2">
    <source>
        <dbReference type="SAM" id="SignalP"/>
    </source>
</evidence>
<feature type="compositionally biased region" description="Polar residues" evidence="1">
    <location>
        <begin position="75"/>
        <end position="89"/>
    </location>
</feature>
<feature type="chain" id="PRO_5042144583" evidence="2">
    <location>
        <begin position="28"/>
        <end position="112"/>
    </location>
</feature>
<reference evidence="3 4" key="1">
    <citation type="submission" date="2022-05" db="EMBL/GenBank/DDBJ databases">
        <title>Chromosome-level reference genomes for two strains of Caenorhabditis briggsae: an improved platform for comparative genomics.</title>
        <authorList>
            <person name="Stevens L."/>
            <person name="Andersen E.C."/>
        </authorList>
    </citation>
    <scope>NUCLEOTIDE SEQUENCE [LARGE SCALE GENOMIC DNA]</scope>
    <source>
        <strain evidence="3">QX1410_ONT</strain>
        <tissue evidence="3">Whole-organism</tissue>
    </source>
</reference>
<evidence type="ECO:0000313" key="3">
    <source>
        <dbReference type="EMBL" id="ULU00798.1"/>
    </source>
</evidence>
<dbReference type="EMBL" id="CP090893">
    <property type="protein sequence ID" value="ULU00798.1"/>
    <property type="molecule type" value="Genomic_DNA"/>
</dbReference>
<keyword evidence="2" id="KW-0732">Signal</keyword>
<evidence type="ECO:0000313" key="4">
    <source>
        <dbReference type="Proteomes" id="UP000827892"/>
    </source>
</evidence>
<organism evidence="3 4">
    <name type="scientific">Caenorhabditis briggsae</name>
    <dbReference type="NCBI Taxonomy" id="6238"/>
    <lineage>
        <taxon>Eukaryota</taxon>
        <taxon>Metazoa</taxon>
        <taxon>Ecdysozoa</taxon>
        <taxon>Nematoda</taxon>
        <taxon>Chromadorea</taxon>
        <taxon>Rhabditida</taxon>
        <taxon>Rhabditina</taxon>
        <taxon>Rhabditomorpha</taxon>
        <taxon>Rhabditoidea</taxon>
        <taxon>Rhabditidae</taxon>
        <taxon>Peloderinae</taxon>
        <taxon>Caenorhabditis</taxon>
    </lineage>
</organism>
<feature type="signal peptide" evidence="2">
    <location>
        <begin position="1"/>
        <end position="27"/>
    </location>
</feature>
<feature type="region of interest" description="Disordered" evidence="1">
    <location>
        <begin position="57"/>
        <end position="92"/>
    </location>
</feature>
<evidence type="ECO:0000256" key="1">
    <source>
        <dbReference type="SAM" id="MobiDB-lite"/>
    </source>
</evidence>
<protein>
    <submittedName>
        <fullName evidence="3">Uncharacterized protein</fullName>
    </submittedName>
</protein>
<gene>
    <name evidence="3" type="ORF">L3Y34_001310</name>
</gene>
<sequence length="112" mass="12434">MDQTSSTSRRPGRSFFLLLVLSPLLRTQLTSSLFRLDHTPSVLFSSSLLILELPPSSDVSLQDALPTRSKRLSRSQDFLSSPTQESTTRLLPRLRTSEFQSSLSSTPSPHSS</sequence>
<dbReference type="Proteomes" id="UP000827892">
    <property type="component" value="Chromosome III"/>
</dbReference>
<accession>A0AAE9IPI8</accession>
<name>A0AAE9IPI8_CAEBR</name>
<proteinExistence type="predicted"/>
<dbReference type="AlphaFoldDB" id="A0AAE9IPI8"/>